<dbReference type="EMBL" id="AMSG01000003">
    <property type="protein sequence ID" value="EKF56144.1"/>
    <property type="molecule type" value="Genomic_DNA"/>
</dbReference>
<dbReference type="Pfam" id="PF13621">
    <property type="entry name" value="Cupin_8"/>
    <property type="match status" value="1"/>
</dbReference>
<dbReference type="PANTHER" id="PTHR12461">
    <property type="entry name" value="HYPOXIA-INDUCIBLE FACTOR 1 ALPHA INHIBITOR-RELATED"/>
    <property type="match status" value="1"/>
</dbReference>
<reference evidence="2 3" key="1">
    <citation type="journal article" date="2012" name="J. Bacteriol.">
        <title>Genome Sequence of Galbibacter marinum Type Strain ck-I2-15.</title>
        <authorList>
            <person name="Lai Q."/>
            <person name="Li C."/>
            <person name="Shao Z."/>
        </authorList>
    </citation>
    <scope>NUCLEOTIDE SEQUENCE [LARGE SCALE GENOMIC DNA]</scope>
    <source>
        <strain evidence="3">ck-I2-15</strain>
    </source>
</reference>
<name>K2PXE4_9FLAO</name>
<gene>
    <name evidence="2" type="ORF">I215_04335</name>
</gene>
<dbReference type="PROSITE" id="PS51184">
    <property type="entry name" value="JMJC"/>
    <property type="match status" value="1"/>
</dbReference>
<evidence type="ECO:0000313" key="3">
    <source>
        <dbReference type="Proteomes" id="UP000007364"/>
    </source>
</evidence>
<comment type="caution">
    <text evidence="2">The sequence shown here is derived from an EMBL/GenBank/DDBJ whole genome shotgun (WGS) entry which is preliminary data.</text>
</comment>
<dbReference type="OrthoDB" id="2942327at2"/>
<keyword evidence="3" id="KW-1185">Reference proteome</keyword>
<dbReference type="SMART" id="SM00558">
    <property type="entry name" value="JmjC"/>
    <property type="match status" value="1"/>
</dbReference>
<dbReference type="InterPro" id="IPR003347">
    <property type="entry name" value="JmjC_dom"/>
</dbReference>
<evidence type="ECO:0000313" key="2">
    <source>
        <dbReference type="EMBL" id="EKF56144.1"/>
    </source>
</evidence>
<dbReference type="AlphaFoldDB" id="K2PXE4"/>
<dbReference type="PANTHER" id="PTHR12461:SF105">
    <property type="entry name" value="HYPOXIA-INDUCIBLE FACTOR 1-ALPHA INHIBITOR"/>
    <property type="match status" value="1"/>
</dbReference>
<dbReference type="SUPFAM" id="SSF51197">
    <property type="entry name" value="Clavaminate synthase-like"/>
    <property type="match status" value="1"/>
</dbReference>
<sequence length="287" mass="33766">MSDFNLVDKVEGITKEEFKEQYLSAQRPVIFKDLTKNWLARKKWTFDFFRKQYGEWEIPMYDDSYHDPGNGYMKPTTYKRFGDYLDIIQHKPTSLRFHNFQIMKRAPELANDYKTPTIMDGFMKFALMFFGGQGSALNLHYDIDCSHVFLSHFQTQKVVYLYPPDQSEFLYKLPFTNHSHVDVLDPDLERYPAFKHAKGFKAVIEHGETLFIPKLWWHYVYYSKGGFSLALRANDSIKTKVQGASNLLRLFAFDSGMNYLAGQRWKRYKDNKAIQNAQRAMMNLGVG</sequence>
<dbReference type="Proteomes" id="UP000007364">
    <property type="component" value="Unassembled WGS sequence"/>
</dbReference>
<dbReference type="InterPro" id="IPR041667">
    <property type="entry name" value="Cupin_8"/>
</dbReference>
<dbReference type="STRING" id="555500.I215_04335"/>
<organism evidence="2 3">
    <name type="scientific">Galbibacter marinus</name>
    <dbReference type="NCBI Taxonomy" id="555500"/>
    <lineage>
        <taxon>Bacteria</taxon>
        <taxon>Pseudomonadati</taxon>
        <taxon>Bacteroidota</taxon>
        <taxon>Flavobacteriia</taxon>
        <taxon>Flavobacteriales</taxon>
        <taxon>Flavobacteriaceae</taxon>
        <taxon>Galbibacter</taxon>
    </lineage>
</organism>
<evidence type="ECO:0000259" key="1">
    <source>
        <dbReference type="PROSITE" id="PS51184"/>
    </source>
</evidence>
<accession>K2PXE4</accession>
<dbReference type="RefSeq" id="WP_008990740.1">
    <property type="nucleotide sequence ID" value="NZ_AMSG01000003.1"/>
</dbReference>
<dbReference type="eggNOG" id="COG2850">
    <property type="taxonomic scope" value="Bacteria"/>
</dbReference>
<proteinExistence type="predicted"/>
<protein>
    <submittedName>
        <fullName evidence="2">Transcription factor jumonji jmjC domain-containing protein</fullName>
    </submittedName>
</protein>
<dbReference type="Gene3D" id="2.60.120.650">
    <property type="entry name" value="Cupin"/>
    <property type="match status" value="1"/>
</dbReference>
<feature type="domain" description="JmjC" evidence="1">
    <location>
        <begin position="104"/>
        <end position="252"/>
    </location>
</feature>